<dbReference type="Proteomes" id="UP000269721">
    <property type="component" value="Unassembled WGS sequence"/>
</dbReference>
<dbReference type="AlphaFoldDB" id="A0A4P9WKM0"/>
<dbReference type="EMBL" id="KZ994584">
    <property type="protein sequence ID" value="RKO92563.1"/>
    <property type="molecule type" value="Genomic_DNA"/>
</dbReference>
<evidence type="ECO:0000313" key="2">
    <source>
        <dbReference type="EMBL" id="RKO92563.1"/>
    </source>
</evidence>
<reference evidence="3" key="1">
    <citation type="journal article" date="2018" name="Nat. Microbiol.">
        <title>Leveraging single-cell genomics to expand the fungal tree of life.</title>
        <authorList>
            <person name="Ahrendt S.R."/>
            <person name="Quandt C.A."/>
            <person name="Ciobanu D."/>
            <person name="Clum A."/>
            <person name="Salamov A."/>
            <person name="Andreopoulos B."/>
            <person name="Cheng J.F."/>
            <person name="Woyke T."/>
            <person name="Pelin A."/>
            <person name="Henrissat B."/>
            <person name="Reynolds N.K."/>
            <person name="Benny G.L."/>
            <person name="Smith M.E."/>
            <person name="James T.Y."/>
            <person name="Grigoriev I.V."/>
        </authorList>
    </citation>
    <scope>NUCLEOTIDE SEQUENCE [LARGE SCALE GENOMIC DNA]</scope>
</reference>
<gene>
    <name evidence="2" type="ORF">BDK51DRAFT_28715</name>
</gene>
<accession>A0A4P9WKM0</accession>
<keyword evidence="3" id="KW-1185">Reference proteome</keyword>
<name>A0A4P9WKM0_9FUNG</name>
<evidence type="ECO:0000256" key="1">
    <source>
        <dbReference type="SAM" id="MobiDB-lite"/>
    </source>
</evidence>
<feature type="region of interest" description="Disordered" evidence="1">
    <location>
        <begin position="1"/>
        <end position="36"/>
    </location>
</feature>
<feature type="region of interest" description="Disordered" evidence="1">
    <location>
        <begin position="59"/>
        <end position="118"/>
    </location>
</feature>
<proteinExistence type="predicted"/>
<protein>
    <submittedName>
        <fullName evidence="2">Uncharacterized protein</fullName>
    </submittedName>
</protein>
<sequence>MSESDYRGPPTPRTASMIVHVPPRDRAPPPRNETGASLFAHYPASEVGSRHESLLSEDGHARCGGVHAGGPILTGGTGVVAEPEHHEHEEEEEKEQKKGEGEGKVGGKAGGQHPALAPIKTAGFDGVVKGGSPRSASLAVLYDPAEFGSASSTA</sequence>
<organism evidence="2 3">
    <name type="scientific">Blyttiomyces helicus</name>
    <dbReference type="NCBI Taxonomy" id="388810"/>
    <lineage>
        <taxon>Eukaryota</taxon>
        <taxon>Fungi</taxon>
        <taxon>Fungi incertae sedis</taxon>
        <taxon>Chytridiomycota</taxon>
        <taxon>Chytridiomycota incertae sedis</taxon>
        <taxon>Chytridiomycetes</taxon>
        <taxon>Chytridiomycetes incertae sedis</taxon>
        <taxon>Blyttiomyces</taxon>
    </lineage>
</organism>
<feature type="compositionally biased region" description="Basic and acidic residues" evidence="1">
    <location>
        <begin position="82"/>
        <end position="105"/>
    </location>
</feature>
<feature type="compositionally biased region" description="Gly residues" evidence="1">
    <location>
        <begin position="66"/>
        <end position="78"/>
    </location>
</feature>
<evidence type="ECO:0000313" key="3">
    <source>
        <dbReference type="Proteomes" id="UP000269721"/>
    </source>
</evidence>